<keyword evidence="4 7" id="KW-0547">Nucleotide-binding</keyword>
<keyword evidence="9" id="KW-1133">Transmembrane helix</keyword>
<organism evidence="11 12">
    <name type="scientific">Corynebacterium spheniscorum</name>
    <dbReference type="NCBI Taxonomy" id="185761"/>
    <lineage>
        <taxon>Bacteria</taxon>
        <taxon>Bacillati</taxon>
        <taxon>Actinomycetota</taxon>
        <taxon>Actinomycetes</taxon>
        <taxon>Mycobacteriales</taxon>
        <taxon>Corynebacteriaceae</taxon>
        <taxon>Corynebacterium</taxon>
    </lineage>
</organism>
<evidence type="ECO:0000256" key="7">
    <source>
        <dbReference type="PROSITE-ProRule" id="PRU10141"/>
    </source>
</evidence>
<evidence type="ECO:0000256" key="6">
    <source>
        <dbReference type="ARBA" id="ARBA00022840"/>
    </source>
</evidence>
<reference evidence="11 12" key="1">
    <citation type="submission" date="2016-10" db="EMBL/GenBank/DDBJ databases">
        <authorList>
            <person name="de Groot N.N."/>
        </authorList>
    </citation>
    <scope>NUCLEOTIDE SEQUENCE [LARGE SCALE GENOMIC DNA]</scope>
    <source>
        <strain>J11</strain>
        <strain evidence="12">PG 39</strain>
    </source>
</reference>
<evidence type="ECO:0000256" key="5">
    <source>
        <dbReference type="ARBA" id="ARBA00022777"/>
    </source>
</evidence>
<dbReference type="Proteomes" id="UP000199065">
    <property type="component" value="Unassembled WGS sequence"/>
</dbReference>
<feature type="compositionally biased region" description="Polar residues" evidence="8">
    <location>
        <begin position="300"/>
        <end position="310"/>
    </location>
</feature>
<dbReference type="PROSITE" id="PS00107">
    <property type="entry name" value="PROTEIN_KINASE_ATP"/>
    <property type="match status" value="1"/>
</dbReference>
<dbReference type="FunFam" id="1.10.510.10:FF:000021">
    <property type="entry name" value="Serine/threonine protein kinase"/>
    <property type="match status" value="1"/>
</dbReference>
<keyword evidence="2 11" id="KW-0723">Serine/threonine-protein kinase</keyword>
<gene>
    <name evidence="11" type="ORF">SAMN05660282_02191</name>
</gene>
<keyword evidence="6 7" id="KW-0067">ATP-binding</keyword>
<dbReference type="PROSITE" id="PS50011">
    <property type="entry name" value="PROTEIN_KINASE_DOM"/>
    <property type="match status" value="1"/>
</dbReference>
<dbReference type="InterPro" id="IPR011009">
    <property type="entry name" value="Kinase-like_dom_sf"/>
</dbReference>
<proteinExistence type="predicted"/>
<dbReference type="EC" id="2.7.11.1" evidence="1"/>
<dbReference type="InterPro" id="IPR017441">
    <property type="entry name" value="Protein_kinase_ATP_BS"/>
</dbReference>
<dbReference type="STRING" id="185761.SAMN05660282_02191"/>
<dbReference type="InterPro" id="IPR008271">
    <property type="entry name" value="Ser/Thr_kinase_AS"/>
</dbReference>
<evidence type="ECO:0000259" key="10">
    <source>
        <dbReference type="PROSITE" id="PS50011"/>
    </source>
</evidence>
<protein>
    <recommendedName>
        <fullName evidence="1">non-specific serine/threonine protein kinase</fullName>
        <ecNumber evidence="1">2.7.11.1</ecNumber>
    </recommendedName>
</protein>
<accession>A0A1I2VB55</accession>
<dbReference type="PANTHER" id="PTHR43289:SF6">
    <property type="entry name" value="SERINE_THREONINE-PROTEIN KINASE NEKL-3"/>
    <property type="match status" value="1"/>
</dbReference>
<name>A0A1I2VB55_9CORY</name>
<evidence type="ECO:0000256" key="8">
    <source>
        <dbReference type="SAM" id="MobiDB-lite"/>
    </source>
</evidence>
<feature type="compositionally biased region" description="Low complexity" evidence="8">
    <location>
        <begin position="452"/>
        <end position="479"/>
    </location>
</feature>
<sequence length="479" mass="50983">MNNEDITGLERLQPLIGDDYRLQWIIGHGGMSTVWLADDVVHDREVAIKMLRPEFSDNREFLDRFRGEAQSAAQIASANVIETYDYREIPDPAGHTFCFIVMEYVRGETLADLLAREGSLPEDLALDVMEQAAHGLSVIHGMGLVHRDIKPGNLLITQNGQVKITDFGIAKAAAAVPLTRTGMVVGTAQYVSPEQAQGHTVTAASDVYSLGVVGYEMLSGRRPFSGDSTVSVALAHINQAPPALSTRISAQTRELIGIALRKDPSTRFADGNELSLAVAAVRSGARPPQPATAALRAQSREPSPTASTQALGAVTEARTAQPEYVPTEAERRRAAMIAPTRDPLPSRTQARGGGSRLGWTLVIVILLGIVSALAWMLYSNGQLSTVLPSTTQQSTTVVPTTSEAPEVITETVTPSVLTETRTVSRVPETTSEIPVVEEPSPEVPSSVPPSVPEVVSSPVVSEPASPSVPVSSPQPSQAG</sequence>
<dbReference type="GO" id="GO:0005524">
    <property type="term" value="F:ATP binding"/>
    <property type="evidence" value="ECO:0007669"/>
    <property type="project" value="UniProtKB-UniRule"/>
</dbReference>
<feature type="transmembrane region" description="Helical" evidence="9">
    <location>
        <begin position="357"/>
        <end position="378"/>
    </location>
</feature>
<dbReference type="Pfam" id="PF00069">
    <property type="entry name" value="Pkinase"/>
    <property type="match status" value="1"/>
</dbReference>
<dbReference type="SUPFAM" id="SSF56112">
    <property type="entry name" value="Protein kinase-like (PK-like)"/>
    <property type="match status" value="1"/>
</dbReference>
<evidence type="ECO:0000256" key="3">
    <source>
        <dbReference type="ARBA" id="ARBA00022679"/>
    </source>
</evidence>
<evidence type="ECO:0000313" key="12">
    <source>
        <dbReference type="Proteomes" id="UP000199065"/>
    </source>
</evidence>
<dbReference type="PROSITE" id="PS00108">
    <property type="entry name" value="PROTEIN_KINASE_ST"/>
    <property type="match status" value="1"/>
</dbReference>
<keyword evidence="5 11" id="KW-0418">Kinase</keyword>
<dbReference type="GO" id="GO:0004674">
    <property type="term" value="F:protein serine/threonine kinase activity"/>
    <property type="evidence" value="ECO:0007669"/>
    <property type="project" value="UniProtKB-KW"/>
</dbReference>
<evidence type="ECO:0000256" key="9">
    <source>
        <dbReference type="SAM" id="Phobius"/>
    </source>
</evidence>
<dbReference type="SMART" id="SM00220">
    <property type="entry name" value="S_TKc"/>
    <property type="match status" value="1"/>
</dbReference>
<dbReference type="PANTHER" id="PTHR43289">
    <property type="entry name" value="MITOGEN-ACTIVATED PROTEIN KINASE KINASE KINASE 20-RELATED"/>
    <property type="match status" value="1"/>
</dbReference>
<dbReference type="CDD" id="cd14014">
    <property type="entry name" value="STKc_PknB_like"/>
    <property type="match status" value="1"/>
</dbReference>
<feature type="binding site" evidence="7">
    <location>
        <position position="49"/>
    </location>
    <ligand>
        <name>ATP</name>
        <dbReference type="ChEBI" id="CHEBI:30616"/>
    </ligand>
</feature>
<feature type="compositionally biased region" description="Polar residues" evidence="8">
    <location>
        <begin position="419"/>
        <end position="430"/>
    </location>
</feature>
<feature type="domain" description="Protein kinase" evidence="10">
    <location>
        <begin position="20"/>
        <end position="281"/>
    </location>
</feature>
<feature type="region of interest" description="Disordered" evidence="8">
    <location>
        <begin position="285"/>
        <end position="329"/>
    </location>
</feature>
<keyword evidence="9" id="KW-0472">Membrane</keyword>
<keyword evidence="3" id="KW-0808">Transferase</keyword>
<evidence type="ECO:0000256" key="1">
    <source>
        <dbReference type="ARBA" id="ARBA00012513"/>
    </source>
</evidence>
<dbReference type="EMBL" id="FOPJ01000020">
    <property type="protein sequence ID" value="SFG86303.1"/>
    <property type="molecule type" value="Genomic_DNA"/>
</dbReference>
<keyword evidence="12" id="KW-1185">Reference proteome</keyword>
<dbReference type="InterPro" id="IPR000719">
    <property type="entry name" value="Prot_kinase_dom"/>
</dbReference>
<evidence type="ECO:0000256" key="4">
    <source>
        <dbReference type="ARBA" id="ARBA00022741"/>
    </source>
</evidence>
<dbReference type="AlphaFoldDB" id="A0A1I2VB55"/>
<dbReference type="Gene3D" id="3.30.200.20">
    <property type="entry name" value="Phosphorylase Kinase, domain 1"/>
    <property type="match status" value="1"/>
</dbReference>
<dbReference type="RefSeq" id="WP_092287281.1">
    <property type="nucleotide sequence ID" value="NZ_FOPJ01000020.1"/>
</dbReference>
<keyword evidence="9" id="KW-0812">Transmembrane</keyword>
<evidence type="ECO:0000256" key="2">
    <source>
        <dbReference type="ARBA" id="ARBA00022527"/>
    </source>
</evidence>
<evidence type="ECO:0000313" key="11">
    <source>
        <dbReference type="EMBL" id="SFG86303.1"/>
    </source>
</evidence>
<feature type="region of interest" description="Disordered" evidence="8">
    <location>
        <begin position="419"/>
        <end position="479"/>
    </location>
</feature>
<dbReference type="Gene3D" id="1.10.510.10">
    <property type="entry name" value="Transferase(Phosphotransferase) domain 1"/>
    <property type="match status" value="1"/>
</dbReference>
<dbReference type="OrthoDB" id="9762169at2"/>